<accession>A0A8J3CF83</accession>
<reference evidence="3" key="2">
    <citation type="submission" date="2020-09" db="EMBL/GenBank/DDBJ databases">
        <authorList>
            <person name="Sun Q."/>
            <person name="Zhou Y."/>
        </authorList>
    </citation>
    <scope>NUCLEOTIDE SEQUENCE</scope>
    <source>
        <strain evidence="3">CGMCC 4.5737</strain>
    </source>
</reference>
<keyword evidence="4" id="KW-1185">Reference proteome</keyword>
<dbReference type="Pfam" id="PF01070">
    <property type="entry name" value="FMN_dh"/>
    <property type="match status" value="1"/>
</dbReference>
<evidence type="ECO:0000313" key="4">
    <source>
        <dbReference type="Proteomes" id="UP000637578"/>
    </source>
</evidence>
<gene>
    <name evidence="3" type="ORF">GCM10012275_46050</name>
</gene>
<organism evidence="3 4">
    <name type="scientific">Longimycelium tulufanense</name>
    <dbReference type="NCBI Taxonomy" id="907463"/>
    <lineage>
        <taxon>Bacteria</taxon>
        <taxon>Bacillati</taxon>
        <taxon>Actinomycetota</taxon>
        <taxon>Actinomycetes</taxon>
        <taxon>Pseudonocardiales</taxon>
        <taxon>Pseudonocardiaceae</taxon>
        <taxon>Longimycelium</taxon>
    </lineage>
</organism>
<dbReference type="Proteomes" id="UP000637578">
    <property type="component" value="Unassembled WGS sequence"/>
</dbReference>
<dbReference type="GO" id="GO:0016491">
    <property type="term" value="F:oxidoreductase activity"/>
    <property type="evidence" value="ECO:0007669"/>
    <property type="project" value="InterPro"/>
</dbReference>
<dbReference type="InterPro" id="IPR013785">
    <property type="entry name" value="Aldolase_TIM"/>
</dbReference>
<feature type="domain" description="FMN-dependent dehydrogenase" evidence="2">
    <location>
        <begin position="14"/>
        <end position="40"/>
    </location>
</feature>
<evidence type="ECO:0000313" key="3">
    <source>
        <dbReference type="EMBL" id="GGM70454.1"/>
    </source>
</evidence>
<comment type="caution">
    <text evidence="3">The sequence shown here is derived from an EMBL/GenBank/DDBJ whole genome shotgun (WGS) entry which is preliminary data.</text>
</comment>
<dbReference type="Gene3D" id="3.20.20.70">
    <property type="entry name" value="Aldolase class I"/>
    <property type="match status" value="1"/>
</dbReference>
<name>A0A8J3CF83_9PSEU</name>
<dbReference type="EMBL" id="BMMK01000025">
    <property type="protein sequence ID" value="GGM70454.1"/>
    <property type="molecule type" value="Genomic_DNA"/>
</dbReference>
<evidence type="ECO:0000256" key="1">
    <source>
        <dbReference type="ARBA" id="ARBA00001917"/>
    </source>
</evidence>
<dbReference type="AlphaFoldDB" id="A0A8J3CF83"/>
<comment type="cofactor">
    <cofactor evidence="1">
        <name>FMN</name>
        <dbReference type="ChEBI" id="CHEBI:58210"/>
    </cofactor>
</comment>
<dbReference type="InterPro" id="IPR000262">
    <property type="entry name" value="FMN-dep_DH"/>
</dbReference>
<evidence type="ECO:0000259" key="2">
    <source>
        <dbReference type="Pfam" id="PF01070"/>
    </source>
</evidence>
<proteinExistence type="predicted"/>
<protein>
    <recommendedName>
        <fullName evidence="2">FMN-dependent dehydrogenase domain-containing protein</fullName>
    </recommendedName>
</protein>
<reference evidence="3" key="1">
    <citation type="journal article" date="2014" name="Int. J. Syst. Evol. Microbiol.">
        <title>Complete genome sequence of Corynebacterium casei LMG S-19264T (=DSM 44701T), isolated from a smear-ripened cheese.</title>
        <authorList>
            <consortium name="US DOE Joint Genome Institute (JGI-PGF)"/>
            <person name="Walter F."/>
            <person name="Albersmeier A."/>
            <person name="Kalinowski J."/>
            <person name="Ruckert C."/>
        </authorList>
    </citation>
    <scope>NUCLEOTIDE SEQUENCE</scope>
    <source>
        <strain evidence="3">CGMCC 4.5737</strain>
    </source>
</reference>
<dbReference type="SUPFAM" id="SSF51395">
    <property type="entry name" value="FMN-linked oxidoreductases"/>
    <property type="match status" value="1"/>
</dbReference>
<sequence length="67" mass="6923">MRLQPDDARAAPDADSGVRTGADVVKALALGARAVLRGLLADFELTLGLGPATGTPASSHLDALWRR</sequence>